<dbReference type="EMBL" id="CP002455">
    <property type="protein sequence ID" value="ADX66905.1"/>
    <property type="molecule type" value="Genomic_DNA"/>
</dbReference>
<feature type="domain" description="Fumarylacetoacetase-like C-terminal" evidence="2">
    <location>
        <begin position="2"/>
        <end position="184"/>
    </location>
</feature>
<dbReference type="PANTHER" id="PTHR11820:SF7">
    <property type="entry name" value="ACYLPYRUVASE FAHD1, MITOCHONDRIAL"/>
    <property type="match status" value="1"/>
</dbReference>
<keyword evidence="1" id="KW-0479">Metal-binding</keyword>
<proteinExistence type="predicted"/>
<evidence type="ECO:0000259" key="2">
    <source>
        <dbReference type="Pfam" id="PF01557"/>
    </source>
</evidence>
<dbReference type="InterPro" id="IPR011234">
    <property type="entry name" value="Fumarylacetoacetase-like_C"/>
</dbReference>
<dbReference type="SUPFAM" id="SSF56529">
    <property type="entry name" value="FAH"/>
    <property type="match status" value="1"/>
</dbReference>
<dbReference type="OrthoDB" id="9805307at2"/>
<dbReference type="RefSeq" id="WP_013597297.1">
    <property type="nucleotide sequence ID" value="NC_015144.1"/>
</dbReference>
<dbReference type="STRING" id="865938.Weevi_0181"/>
<accession>F0NXD1</accession>
<sequence length="201" mass="23191">MKIICVGRNYAEHAKELDNPIPEEPMFFMKPDTALMKDSQFVIPSFSNEIHFEVEIVLKICKTGKMIQPEFAHRYYDEIGLGIDFTARDIQTKLKEQRFPWEKAKSFDHSAFVSSFYSKNNFDLAHLDFGLMKNNTWVQQGNTHELLFDFDTLIVEASKYFTLKKGDLIFTGTPKGVGQIISKDILSGYLNQKKVFEVSVL</sequence>
<reference evidence="3 4" key="1">
    <citation type="journal article" date="2011" name="Stand. Genomic Sci.">
        <title>Complete genome sequence of Weeksella virosa type strain (9751).</title>
        <authorList>
            <person name="Lang E."/>
            <person name="Teshima H."/>
            <person name="Lucas S."/>
            <person name="Lapidus A."/>
            <person name="Hammon N."/>
            <person name="Deshpande S."/>
            <person name="Nolan M."/>
            <person name="Cheng J.F."/>
            <person name="Pitluck S."/>
            <person name="Liolios K."/>
            <person name="Pagani I."/>
            <person name="Mikhailova N."/>
            <person name="Ivanova N."/>
            <person name="Mavromatis K."/>
            <person name="Pati A."/>
            <person name="Tapia R."/>
            <person name="Han C."/>
            <person name="Goodwin L."/>
            <person name="Chen A."/>
            <person name="Palaniappan K."/>
            <person name="Land M."/>
            <person name="Hauser L."/>
            <person name="Chang Y.J."/>
            <person name="Jeffries C.D."/>
            <person name="Brambilla E.M."/>
            <person name="Kopitz M."/>
            <person name="Rohde M."/>
            <person name="Goker M."/>
            <person name="Tindall B.J."/>
            <person name="Detter J.C."/>
            <person name="Woyke T."/>
            <person name="Bristow J."/>
            <person name="Eisen J.A."/>
            <person name="Markowitz V."/>
            <person name="Hugenholtz P."/>
            <person name="Klenk H.P."/>
            <person name="Kyrpides N.C."/>
        </authorList>
    </citation>
    <scope>NUCLEOTIDE SEQUENCE [LARGE SCALE GENOMIC DNA]</scope>
    <source>
        <strain evidence="4">ATCC 43766 / DSM 16922 / JCM 21250 / NBRC 16016 / NCTC 11634 / CL345/78</strain>
    </source>
</reference>
<keyword evidence="4" id="KW-1185">Reference proteome</keyword>
<organism evidence="3 4">
    <name type="scientific">Weeksella virosa (strain ATCC 43766 / DSM 16922 / JCM 21250 / CCUG 30538 / CDC 9751 / IAM 14551 / NBRC 16016 / NCTC 11634 / CL345/78)</name>
    <dbReference type="NCBI Taxonomy" id="865938"/>
    <lineage>
        <taxon>Bacteria</taxon>
        <taxon>Pseudomonadati</taxon>
        <taxon>Bacteroidota</taxon>
        <taxon>Flavobacteriia</taxon>
        <taxon>Flavobacteriales</taxon>
        <taxon>Weeksellaceae</taxon>
        <taxon>Weeksella</taxon>
    </lineage>
</organism>
<dbReference type="GO" id="GO:0018773">
    <property type="term" value="F:acetylpyruvate hydrolase activity"/>
    <property type="evidence" value="ECO:0007669"/>
    <property type="project" value="TreeGrafter"/>
</dbReference>
<dbReference type="AlphaFoldDB" id="F0NXD1"/>
<reference evidence="4" key="2">
    <citation type="journal article" date="2011" name="Stand. Genomic Sci.">
        <title>Complete genome sequence of Weeksella virosa type strain (9751T).</title>
        <authorList>
            <person name="Lang E."/>
            <person name="Teshima H."/>
            <person name="Lucas S."/>
            <person name="Lapidus A."/>
            <person name="Hammon N."/>
            <person name="Deshpande S."/>
            <person name="Nolan M."/>
            <person name="Cheng J."/>
            <person name="Pitluck S."/>
            <person name="Liolios K."/>
            <person name="Pagani I."/>
            <person name="Mikhailova N."/>
            <person name="Ivanova N."/>
            <person name="Mavromatis K."/>
            <person name="Pati A."/>
            <person name="Tapia R."/>
            <person name="Han C."/>
            <person name="Goodwin L."/>
            <person name="Chen A."/>
            <person name="Palaniappan K."/>
            <person name="Land M."/>
            <person name="Hauser L."/>
            <person name="Chang Y."/>
            <person name="Jeffries C."/>
            <person name="Brambilla E."/>
            <person name="Kopitz M."/>
            <person name="Rohde M."/>
            <person name="Goker M."/>
            <person name="Tindall B."/>
            <person name="Detter J."/>
            <person name="Woyke T."/>
            <person name="Bristow J."/>
            <person name="Eisen J."/>
            <person name="Markowitz V."/>
            <person name="Hugenholtz P."/>
            <person name="Klenk H."/>
            <person name="Kyrpides N."/>
        </authorList>
    </citation>
    <scope>NUCLEOTIDE SEQUENCE [LARGE SCALE GENOMIC DNA]</scope>
    <source>
        <strain evidence="4">ATCC 43766 / DSM 16922 / JCM 21250 / NBRC 16016 / NCTC 11634 / CL345/78</strain>
    </source>
</reference>
<keyword evidence="3" id="KW-0378">Hydrolase</keyword>
<dbReference type="Proteomes" id="UP000008641">
    <property type="component" value="Chromosome"/>
</dbReference>
<dbReference type="GO" id="GO:0046872">
    <property type="term" value="F:metal ion binding"/>
    <property type="evidence" value="ECO:0007669"/>
    <property type="project" value="UniProtKB-KW"/>
</dbReference>
<dbReference type="eggNOG" id="COG0179">
    <property type="taxonomic scope" value="Bacteria"/>
</dbReference>
<dbReference type="Pfam" id="PF01557">
    <property type="entry name" value="FAA_hydrolase"/>
    <property type="match status" value="1"/>
</dbReference>
<dbReference type="Gene3D" id="3.90.850.10">
    <property type="entry name" value="Fumarylacetoacetase-like, C-terminal domain"/>
    <property type="match status" value="1"/>
</dbReference>
<dbReference type="HOGENOM" id="CLU_028458_5_2_10"/>
<dbReference type="InterPro" id="IPR036663">
    <property type="entry name" value="Fumarylacetoacetase_C_sf"/>
</dbReference>
<evidence type="ECO:0000313" key="3">
    <source>
        <dbReference type="EMBL" id="ADX66905.1"/>
    </source>
</evidence>
<dbReference type="KEGG" id="wvi:Weevi_0181"/>
<evidence type="ECO:0000313" key="4">
    <source>
        <dbReference type="Proteomes" id="UP000008641"/>
    </source>
</evidence>
<evidence type="ECO:0000256" key="1">
    <source>
        <dbReference type="ARBA" id="ARBA00022723"/>
    </source>
</evidence>
<gene>
    <name evidence="3" type="ordered locus">Weevi_0181</name>
</gene>
<dbReference type="PANTHER" id="PTHR11820">
    <property type="entry name" value="ACYLPYRUVASE"/>
    <property type="match status" value="1"/>
</dbReference>
<name>F0NXD1_WEEVC</name>
<protein>
    <submittedName>
        <fullName evidence="3">Fumarylacetoacetate (FAA) hydrolase</fullName>
    </submittedName>
</protein>